<sequence>MMGTFLVEYGAQFGLLLSKYIHGKGRYVIGSEIKCEETGTCPQPCRVSIQKTIWYTESITIGKEGIH</sequence>
<accession>A0A410WT27</accession>
<dbReference type="KEGG" id="pchi:PC41400_07685"/>
<protein>
    <submittedName>
        <fullName evidence="1">Uncharacterized protein</fullName>
    </submittedName>
</protein>
<name>A0A410WT27_9BACL</name>
<dbReference type="AlphaFoldDB" id="A0A410WT27"/>
<proteinExistence type="predicted"/>
<evidence type="ECO:0000313" key="1">
    <source>
        <dbReference type="EMBL" id="QAV17549.1"/>
    </source>
</evidence>
<reference evidence="1 2" key="1">
    <citation type="submission" date="2018-01" db="EMBL/GenBank/DDBJ databases">
        <title>The whole genome sequencing and assembly of Paenibacillus chitinolyticus KCCM 41400 strain.</title>
        <authorList>
            <person name="Kim J.-Y."/>
            <person name="Park M.-K."/>
            <person name="Lee Y.-J."/>
            <person name="Yi H."/>
            <person name="Bahn Y.-S."/>
            <person name="Kim J.F."/>
            <person name="Lee D.-W."/>
        </authorList>
    </citation>
    <scope>NUCLEOTIDE SEQUENCE [LARGE SCALE GENOMIC DNA]</scope>
    <source>
        <strain evidence="1 2">KCCM 41400</strain>
    </source>
</reference>
<gene>
    <name evidence="1" type="ORF">PC41400_07685</name>
</gene>
<dbReference type="EMBL" id="CP026520">
    <property type="protein sequence ID" value="QAV17549.1"/>
    <property type="molecule type" value="Genomic_DNA"/>
</dbReference>
<dbReference type="Proteomes" id="UP000288943">
    <property type="component" value="Chromosome"/>
</dbReference>
<evidence type="ECO:0000313" key="2">
    <source>
        <dbReference type="Proteomes" id="UP000288943"/>
    </source>
</evidence>
<organism evidence="1 2">
    <name type="scientific">Paenibacillus chitinolyticus</name>
    <dbReference type="NCBI Taxonomy" id="79263"/>
    <lineage>
        <taxon>Bacteria</taxon>
        <taxon>Bacillati</taxon>
        <taxon>Bacillota</taxon>
        <taxon>Bacilli</taxon>
        <taxon>Bacillales</taxon>
        <taxon>Paenibacillaceae</taxon>
        <taxon>Paenibacillus</taxon>
    </lineage>
</organism>